<feature type="transmembrane region" description="Helical" evidence="7">
    <location>
        <begin position="63"/>
        <end position="87"/>
    </location>
</feature>
<reference evidence="8 9" key="1">
    <citation type="submission" date="2017-04" db="EMBL/GenBank/DDBJ databases">
        <title>Genome Sequence of the Model Brown-Rot Fungus Postia placenta SB12.</title>
        <authorList>
            <consortium name="DOE Joint Genome Institute"/>
            <person name="Gaskell J."/>
            <person name="Kersten P."/>
            <person name="Larrondo L.F."/>
            <person name="Canessa P."/>
            <person name="Martinez D."/>
            <person name="Hibbett D."/>
            <person name="Schmoll M."/>
            <person name="Kubicek C.P."/>
            <person name="Martinez A.T."/>
            <person name="Yadav J."/>
            <person name="Master E."/>
            <person name="Magnuson J.K."/>
            <person name="James T."/>
            <person name="Yaver D."/>
            <person name="Berka R."/>
            <person name="Labutti K."/>
            <person name="Lipzen A."/>
            <person name="Aerts A."/>
            <person name="Barry K."/>
            <person name="Henrissat B."/>
            <person name="Blanchette R."/>
            <person name="Grigoriev I."/>
            <person name="Cullen D."/>
        </authorList>
    </citation>
    <scope>NUCLEOTIDE SEQUENCE [LARGE SCALE GENOMIC DNA]</scope>
    <source>
        <strain evidence="8 9">MAD-698-R-SB12</strain>
    </source>
</reference>
<evidence type="ECO:0000256" key="6">
    <source>
        <dbReference type="ARBA" id="ARBA00023136"/>
    </source>
</evidence>
<dbReference type="PANTHER" id="PTHR10332">
    <property type="entry name" value="EQUILIBRATIVE NUCLEOSIDE TRANSPORTER"/>
    <property type="match status" value="1"/>
</dbReference>
<feature type="transmembrane region" description="Helical" evidence="7">
    <location>
        <begin position="419"/>
        <end position="447"/>
    </location>
</feature>
<dbReference type="GO" id="GO:0015205">
    <property type="term" value="F:nucleobase transmembrane transporter activity"/>
    <property type="evidence" value="ECO:0007669"/>
    <property type="project" value="TreeGrafter"/>
</dbReference>
<dbReference type="GeneID" id="36324509"/>
<keyword evidence="3" id="KW-0813">Transport</keyword>
<comment type="subcellular location">
    <subcellularLocation>
        <location evidence="1">Membrane</location>
        <topology evidence="1">Multi-pass membrane protein</topology>
    </subcellularLocation>
</comment>
<sequence length="496" mass="52847">MPRQHSTGSSEHAYEAVYRPIPQAPVAAIPVRPSLEISTDSEDIDVLDDLSPPPAEAGGRIRWIHFVLGCAVLLPWNAVITATPYFLSRLESSPLKSTFSSYLSAAFMISNLPFLAHATATAKQASNSRRVFFSLLCLAFLTATFTVSTWVHPSPGVFFAFVLFNGALQSAVGSYLQTAVVAVASLFGSTAMAAVMSGQAAVGVAVSGVQVLSAAASVRSASDIPEVPTQAASSRTPEETSAALFFGLSTIFLLVTQGVHAWMMTLPAYKTLVARSRPRATTDSLAEETQGLTTGISHNSKTSGKDQILRMVKLNLPYNFAVGYVFAITLSVFPPITVSIQSTNPATHPLLFSAFHFLVYNIGDFLGRSVCSIPRLLIWSANKLLVLSLARTLFIPLFLLCNVQWAHPTALGPVITSDVLFMLVLLFFGVSNGYISSMCMVAAPSVAHNPRLKGRAEDVDIAATVASFCLVGGLTLGSVASFAVRAAVCDCNPFRE</sequence>
<evidence type="ECO:0000256" key="1">
    <source>
        <dbReference type="ARBA" id="ARBA00004141"/>
    </source>
</evidence>
<evidence type="ECO:0000313" key="8">
    <source>
        <dbReference type="EMBL" id="OSX59292.1"/>
    </source>
</evidence>
<keyword evidence="4 7" id="KW-0812">Transmembrane</keyword>
<gene>
    <name evidence="8" type="ORF">POSPLADRAFT_1048631</name>
</gene>
<feature type="transmembrane region" description="Helical" evidence="7">
    <location>
        <begin position="242"/>
        <end position="269"/>
    </location>
</feature>
<dbReference type="Pfam" id="PF01733">
    <property type="entry name" value="Nucleoside_tran"/>
    <property type="match status" value="1"/>
</dbReference>
<dbReference type="AlphaFoldDB" id="A0A1X6MSV4"/>
<accession>A0A1X6MSV4</accession>
<feature type="transmembrane region" description="Helical" evidence="7">
    <location>
        <begin position="157"/>
        <end position="188"/>
    </location>
</feature>
<dbReference type="OrthoDB" id="10261753at2759"/>
<keyword evidence="6 7" id="KW-0472">Membrane</keyword>
<feature type="transmembrane region" description="Helical" evidence="7">
    <location>
        <begin position="384"/>
        <end position="407"/>
    </location>
</feature>
<dbReference type="GO" id="GO:0005886">
    <property type="term" value="C:plasma membrane"/>
    <property type="evidence" value="ECO:0007669"/>
    <property type="project" value="TreeGrafter"/>
</dbReference>
<dbReference type="GO" id="GO:0034257">
    <property type="term" value="F:nicotinamide riboside transmembrane transporter activity"/>
    <property type="evidence" value="ECO:0007669"/>
    <property type="project" value="TreeGrafter"/>
</dbReference>
<dbReference type="EMBL" id="KZ110602">
    <property type="protein sequence ID" value="OSX59292.1"/>
    <property type="molecule type" value="Genomic_DNA"/>
</dbReference>
<evidence type="ECO:0000256" key="5">
    <source>
        <dbReference type="ARBA" id="ARBA00022989"/>
    </source>
</evidence>
<dbReference type="PRINTS" id="PR01130">
    <property type="entry name" value="DERENTRNSPRT"/>
</dbReference>
<organism evidence="8 9">
    <name type="scientific">Postia placenta MAD-698-R-SB12</name>
    <dbReference type="NCBI Taxonomy" id="670580"/>
    <lineage>
        <taxon>Eukaryota</taxon>
        <taxon>Fungi</taxon>
        <taxon>Dikarya</taxon>
        <taxon>Basidiomycota</taxon>
        <taxon>Agaricomycotina</taxon>
        <taxon>Agaricomycetes</taxon>
        <taxon>Polyporales</taxon>
        <taxon>Adustoporiaceae</taxon>
        <taxon>Rhodonia</taxon>
    </lineage>
</organism>
<feature type="transmembrane region" description="Helical" evidence="7">
    <location>
        <begin position="459"/>
        <end position="484"/>
    </location>
</feature>
<evidence type="ECO:0000256" key="4">
    <source>
        <dbReference type="ARBA" id="ARBA00022692"/>
    </source>
</evidence>
<dbReference type="PIRSF" id="PIRSF016379">
    <property type="entry name" value="ENT"/>
    <property type="match status" value="1"/>
</dbReference>
<feature type="transmembrane region" description="Helical" evidence="7">
    <location>
        <begin position="131"/>
        <end position="151"/>
    </location>
</feature>
<keyword evidence="9" id="KW-1185">Reference proteome</keyword>
<evidence type="ECO:0000256" key="2">
    <source>
        <dbReference type="ARBA" id="ARBA00007965"/>
    </source>
</evidence>
<proteinExistence type="inferred from homology"/>
<dbReference type="InterPro" id="IPR002259">
    <property type="entry name" value="Eqnu_transpt"/>
</dbReference>
<evidence type="ECO:0000256" key="3">
    <source>
        <dbReference type="ARBA" id="ARBA00022448"/>
    </source>
</evidence>
<protein>
    <recommendedName>
        <fullName evidence="10">Nucleoside transporter</fullName>
    </recommendedName>
</protein>
<evidence type="ECO:0008006" key="10">
    <source>
        <dbReference type="Google" id="ProtNLM"/>
    </source>
</evidence>
<dbReference type="PANTHER" id="PTHR10332:SF88">
    <property type="entry name" value="EQUILIBRATIVE NUCLEOSIDE TRANSPORTER 1, ISOFORM A"/>
    <property type="match status" value="1"/>
</dbReference>
<feature type="transmembrane region" description="Helical" evidence="7">
    <location>
        <begin position="318"/>
        <end position="340"/>
    </location>
</feature>
<dbReference type="RefSeq" id="XP_024336086.1">
    <property type="nucleotide sequence ID" value="XM_024479559.1"/>
</dbReference>
<evidence type="ECO:0000313" key="9">
    <source>
        <dbReference type="Proteomes" id="UP000194127"/>
    </source>
</evidence>
<feature type="transmembrane region" description="Helical" evidence="7">
    <location>
        <begin position="346"/>
        <end position="363"/>
    </location>
</feature>
<feature type="transmembrane region" description="Helical" evidence="7">
    <location>
        <begin position="99"/>
        <end position="119"/>
    </location>
</feature>
<dbReference type="GO" id="GO:0000329">
    <property type="term" value="C:fungal-type vacuole membrane"/>
    <property type="evidence" value="ECO:0007669"/>
    <property type="project" value="TreeGrafter"/>
</dbReference>
<name>A0A1X6MSV4_9APHY</name>
<dbReference type="STRING" id="670580.A0A1X6MSV4"/>
<dbReference type="Proteomes" id="UP000194127">
    <property type="component" value="Unassembled WGS sequence"/>
</dbReference>
<comment type="similarity">
    <text evidence="2">Belongs to the SLC29A/ENT transporter (TC 2.A.57) family.</text>
</comment>
<evidence type="ECO:0000256" key="7">
    <source>
        <dbReference type="SAM" id="Phobius"/>
    </source>
</evidence>
<keyword evidence="5 7" id="KW-1133">Transmembrane helix</keyword>